<comment type="caution">
    <text evidence="1">The sequence shown here is derived from an EMBL/GenBank/DDBJ whole genome shotgun (WGS) entry which is preliminary data.</text>
</comment>
<name>A0A094QIX4_9ZZZZ</name>
<evidence type="ECO:0008006" key="2">
    <source>
        <dbReference type="Google" id="ProtNLM"/>
    </source>
</evidence>
<dbReference type="AlphaFoldDB" id="A0A094QIX4"/>
<sequence length="119" mass="13716">MISDPLPQWLKITITEYALDDLKSLANIELKNIAIEMISKLASRELRGLRLWSNSKTGDLTGWNKVYFDVRRDIAPGYRIFYKNVPSDKNPEELIIIAVGKREGLKVYKDAFARTKEKT</sequence>
<evidence type="ECO:0000313" key="1">
    <source>
        <dbReference type="EMBL" id="KGA14361.1"/>
    </source>
</evidence>
<protein>
    <recommendedName>
        <fullName evidence="2">Addiction module toxin RelE</fullName>
    </recommendedName>
</protein>
<proteinExistence type="predicted"/>
<organism evidence="1">
    <name type="scientific">freshwater metagenome</name>
    <dbReference type="NCBI Taxonomy" id="449393"/>
    <lineage>
        <taxon>unclassified sequences</taxon>
        <taxon>metagenomes</taxon>
        <taxon>ecological metagenomes</taxon>
    </lineage>
</organism>
<reference evidence="1" key="1">
    <citation type="submission" date="2014-05" db="EMBL/GenBank/DDBJ databases">
        <title>Key roles for freshwater Actinobacteria revealed by deep metagenomic sequencing.</title>
        <authorList>
            <person name="Ghai R."/>
            <person name="Mizuno C.M."/>
            <person name="Picazo A."/>
            <person name="Camacho A."/>
            <person name="Rodriguez-Valera F."/>
        </authorList>
    </citation>
    <scope>NUCLEOTIDE SEQUENCE</scope>
</reference>
<dbReference type="EMBL" id="JNSK01000132">
    <property type="protein sequence ID" value="KGA14361.1"/>
    <property type="molecule type" value="Genomic_DNA"/>
</dbReference>
<accession>A0A094QIX4</accession>
<gene>
    <name evidence="1" type="ORF">GM50_20010</name>
</gene>